<dbReference type="PANTHER" id="PTHR42894:SF1">
    <property type="entry name" value="N-(5'-PHOSPHORIBOSYL)ANTHRANILATE ISOMERASE"/>
    <property type="match status" value="1"/>
</dbReference>
<evidence type="ECO:0000259" key="10">
    <source>
        <dbReference type="Pfam" id="PF00697"/>
    </source>
</evidence>
<gene>
    <name evidence="9" type="primary">trpF</name>
    <name evidence="11" type="ORF">ENL01_02495</name>
</gene>
<evidence type="ECO:0000256" key="2">
    <source>
        <dbReference type="ARBA" id="ARBA00004664"/>
    </source>
</evidence>
<keyword evidence="7 9" id="KW-0057">Aromatic amino acid biosynthesis</keyword>
<dbReference type="AlphaFoldDB" id="A0A7C5DC26"/>
<dbReference type="InterPro" id="IPR013785">
    <property type="entry name" value="Aldolase_TIM"/>
</dbReference>
<organism evidence="11">
    <name type="scientific">Chlorobaculum parvum</name>
    <dbReference type="NCBI Taxonomy" id="274539"/>
    <lineage>
        <taxon>Bacteria</taxon>
        <taxon>Pseudomonadati</taxon>
        <taxon>Chlorobiota</taxon>
        <taxon>Chlorobiia</taxon>
        <taxon>Chlorobiales</taxon>
        <taxon>Chlorobiaceae</taxon>
        <taxon>Chlorobaculum</taxon>
    </lineage>
</organism>
<comment type="catalytic activity">
    <reaction evidence="1 9">
        <text>N-(5-phospho-beta-D-ribosyl)anthranilate = 1-(2-carboxyphenylamino)-1-deoxy-D-ribulose 5-phosphate</text>
        <dbReference type="Rhea" id="RHEA:21540"/>
        <dbReference type="ChEBI" id="CHEBI:18277"/>
        <dbReference type="ChEBI" id="CHEBI:58613"/>
        <dbReference type="EC" id="5.3.1.24"/>
    </reaction>
</comment>
<proteinExistence type="inferred from homology"/>
<reference evidence="11" key="1">
    <citation type="journal article" date="2020" name="mSystems">
        <title>Genome- and Community-Level Interaction Insights into Carbon Utilization and Element Cycling Functions of Hydrothermarchaeota in Hydrothermal Sediment.</title>
        <authorList>
            <person name="Zhou Z."/>
            <person name="Liu Y."/>
            <person name="Xu W."/>
            <person name="Pan J."/>
            <person name="Luo Z.H."/>
            <person name="Li M."/>
        </authorList>
    </citation>
    <scope>NUCLEOTIDE SEQUENCE [LARGE SCALE GENOMIC DNA]</scope>
    <source>
        <strain evidence="11">HyVt-628</strain>
    </source>
</reference>
<accession>A0A7C5DC26</accession>
<comment type="pathway">
    <text evidence="2 9">Amino-acid biosynthesis; L-tryptophan biosynthesis; L-tryptophan from chorismate: step 3/5.</text>
</comment>
<evidence type="ECO:0000256" key="4">
    <source>
        <dbReference type="ARBA" id="ARBA00022272"/>
    </source>
</evidence>
<dbReference type="SUPFAM" id="SSF51366">
    <property type="entry name" value="Ribulose-phoshate binding barrel"/>
    <property type="match status" value="1"/>
</dbReference>
<evidence type="ECO:0000256" key="8">
    <source>
        <dbReference type="ARBA" id="ARBA00023235"/>
    </source>
</evidence>
<feature type="domain" description="N-(5'phosphoribosyl) anthranilate isomerase (PRAI)" evidence="10">
    <location>
        <begin position="4"/>
        <end position="208"/>
    </location>
</feature>
<comment type="caution">
    <text evidence="11">The sequence shown here is derived from an EMBL/GenBank/DDBJ whole genome shotgun (WGS) entry which is preliminary data.</text>
</comment>
<keyword evidence="6 9" id="KW-0822">Tryptophan biosynthesis</keyword>
<evidence type="ECO:0000256" key="7">
    <source>
        <dbReference type="ARBA" id="ARBA00023141"/>
    </source>
</evidence>
<dbReference type="EC" id="5.3.1.24" evidence="3 9"/>
<dbReference type="GO" id="GO:0004640">
    <property type="term" value="F:phosphoribosylanthranilate isomerase activity"/>
    <property type="evidence" value="ECO:0007669"/>
    <property type="project" value="UniProtKB-UniRule"/>
</dbReference>
<protein>
    <recommendedName>
        <fullName evidence="4 9">N-(5'-phosphoribosyl)anthranilate isomerase</fullName>
        <shortName evidence="9">PRAI</shortName>
        <ecNumber evidence="3 9">5.3.1.24</ecNumber>
    </recommendedName>
</protein>
<dbReference type="InterPro" id="IPR001240">
    <property type="entry name" value="PRAI_dom"/>
</dbReference>
<dbReference type="UniPathway" id="UPA00035">
    <property type="reaction ID" value="UER00042"/>
</dbReference>
<keyword evidence="5 9" id="KW-0028">Amino-acid biosynthesis</keyword>
<dbReference type="CDD" id="cd00405">
    <property type="entry name" value="PRAI"/>
    <property type="match status" value="1"/>
</dbReference>
<dbReference type="InterPro" id="IPR011060">
    <property type="entry name" value="RibuloseP-bd_barrel"/>
</dbReference>
<dbReference type="Gene3D" id="3.20.20.70">
    <property type="entry name" value="Aldolase class I"/>
    <property type="match status" value="1"/>
</dbReference>
<dbReference type="PANTHER" id="PTHR42894">
    <property type="entry name" value="N-(5'-PHOSPHORIBOSYL)ANTHRANILATE ISOMERASE"/>
    <property type="match status" value="1"/>
</dbReference>
<dbReference type="InterPro" id="IPR044643">
    <property type="entry name" value="TrpF_fam"/>
</dbReference>
<evidence type="ECO:0000256" key="1">
    <source>
        <dbReference type="ARBA" id="ARBA00001164"/>
    </source>
</evidence>
<keyword evidence="8 9" id="KW-0413">Isomerase</keyword>
<evidence type="ECO:0000313" key="11">
    <source>
        <dbReference type="EMBL" id="HHE07770.1"/>
    </source>
</evidence>
<name>A0A7C5DC26_9CHLB</name>
<evidence type="ECO:0000256" key="9">
    <source>
        <dbReference type="HAMAP-Rule" id="MF_00135"/>
    </source>
</evidence>
<dbReference type="GO" id="GO:0000162">
    <property type="term" value="P:L-tryptophan biosynthetic process"/>
    <property type="evidence" value="ECO:0007669"/>
    <property type="project" value="UniProtKB-UniRule"/>
</dbReference>
<sequence length="221" mass="23866">MTKIKICGITRTEDALAAALAGADALGFNFSSKSPRQVSPDTARDIIAGLPPLVTPVGVFVEHSPEEITELCRYCGLPVAQLHSDEYGAEQTLKITESKIIRVFRPGPEFSVEEMERYAKQTGCRGFLFDAFSLEMAGGTGKTIESSTASMLFERTRQIGWALLAGGLKPKNVAHAVRLMKPWGVDTASGVESSPGIKDHKKIADFIRAVRDADRLLAAAD</sequence>
<comment type="similarity">
    <text evidence="9">Belongs to the TrpF family.</text>
</comment>
<dbReference type="HAMAP" id="MF_00135">
    <property type="entry name" value="PRAI"/>
    <property type="match status" value="1"/>
</dbReference>
<dbReference type="EMBL" id="DRSK01000145">
    <property type="protein sequence ID" value="HHE07770.1"/>
    <property type="molecule type" value="Genomic_DNA"/>
</dbReference>
<dbReference type="Pfam" id="PF00697">
    <property type="entry name" value="PRAI"/>
    <property type="match status" value="1"/>
</dbReference>
<dbReference type="Proteomes" id="UP000886059">
    <property type="component" value="Unassembled WGS sequence"/>
</dbReference>
<evidence type="ECO:0000256" key="5">
    <source>
        <dbReference type="ARBA" id="ARBA00022605"/>
    </source>
</evidence>
<evidence type="ECO:0000256" key="3">
    <source>
        <dbReference type="ARBA" id="ARBA00012572"/>
    </source>
</evidence>
<evidence type="ECO:0000256" key="6">
    <source>
        <dbReference type="ARBA" id="ARBA00022822"/>
    </source>
</evidence>